<keyword evidence="1" id="KW-1133">Transmembrane helix</keyword>
<gene>
    <name evidence="2" type="ORF">MJG50_19305</name>
</gene>
<evidence type="ECO:0000256" key="1">
    <source>
        <dbReference type="SAM" id="Phobius"/>
    </source>
</evidence>
<proteinExistence type="predicted"/>
<keyword evidence="1" id="KW-0812">Transmembrane</keyword>
<keyword evidence="3" id="KW-1185">Reference proteome</keyword>
<organism evidence="2 3">
    <name type="scientific">Fredinandcohnia quinoae</name>
    <dbReference type="NCBI Taxonomy" id="2918902"/>
    <lineage>
        <taxon>Bacteria</taxon>
        <taxon>Bacillati</taxon>
        <taxon>Bacillota</taxon>
        <taxon>Bacilli</taxon>
        <taxon>Bacillales</taxon>
        <taxon>Bacillaceae</taxon>
        <taxon>Fredinandcohnia</taxon>
    </lineage>
</organism>
<feature type="transmembrane region" description="Helical" evidence="1">
    <location>
        <begin position="71"/>
        <end position="93"/>
    </location>
</feature>
<name>A0AAW5E4R3_9BACI</name>
<reference evidence="2" key="1">
    <citation type="submission" date="2022-02" db="EMBL/GenBank/DDBJ databases">
        <title>Fredinandcohnia quinoae sp. nov. isolated from Chenopodium quinoa seeds.</title>
        <authorList>
            <person name="Saati-Santamaria Z."/>
            <person name="Flores-Felix J.D."/>
            <person name="Igual J.M."/>
            <person name="Velazquez E."/>
            <person name="Garcia-Fraile P."/>
            <person name="Martinez-Molina E."/>
        </authorList>
    </citation>
    <scope>NUCLEOTIDE SEQUENCE</scope>
    <source>
        <strain evidence="2">SECRCQ15</strain>
    </source>
</reference>
<evidence type="ECO:0000313" key="3">
    <source>
        <dbReference type="Proteomes" id="UP001431131"/>
    </source>
</evidence>
<dbReference type="RefSeq" id="WP_240257408.1">
    <property type="nucleotide sequence ID" value="NZ_JAKTTI010000043.1"/>
</dbReference>
<dbReference type="AlphaFoldDB" id="A0AAW5E4R3"/>
<feature type="transmembrane region" description="Helical" evidence="1">
    <location>
        <begin position="6"/>
        <end position="24"/>
    </location>
</feature>
<dbReference type="Proteomes" id="UP001431131">
    <property type="component" value="Unassembled WGS sequence"/>
</dbReference>
<keyword evidence="1" id="KW-0472">Membrane</keyword>
<sequence>MYIVFTYFVSLIVIVISVFITLVFKNELERMFHEEKDVFPFHICNVLITLMVSFGAHAVMTIFILENEIKMIPQFVILMLIILPIYIVGHFAFEKYKSVYRKYVPSEEGKVLVLNERYLKKKKWFTKFKNYNEISKGK</sequence>
<accession>A0AAW5E4R3</accession>
<comment type="caution">
    <text evidence="2">The sequence shown here is derived from an EMBL/GenBank/DDBJ whole genome shotgun (WGS) entry which is preliminary data.</text>
</comment>
<dbReference type="EMBL" id="JAKTTI010000043">
    <property type="protein sequence ID" value="MCH1627488.1"/>
    <property type="molecule type" value="Genomic_DNA"/>
</dbReference>
<feature type="transmembrane region" description="Helical" evidence="1">
    <location>
        <begin position="45"/>
        <end position="65"/>
    </location>
</feature>
<evidence type="ECO:0000313" key="2">
    <source>
        <dbReference type="EMBL" id="MCH1627488.1"/>
    </source>
</evidence>
<protein>
    <submittedName>
        <fullName evidence="2">Uncharacterized protein</fullName>
    </submittedName>
</protein>